<comment type="caution">
    <text evidence="1">The sequence shown here is derived from an EMBL/GenBank/DDBJ whole genome shotgun (WGS) entry which is preliminary data.</text>
</comment>
<dbReference type="EMBL" id="JAIQCV010000008">
    <property type="protein sequence ID" value="KAH1074955.1"/>
    <property type="molecule type" value="Genomic_DNA"/>
</dbReference>
<dbReference type="OrthoDB" id="998565at2759"/>
<reference evidence="1 2" key="1">
    <citation type="journal article" date="2021" name="Plant Biotechnol. J.">
        <title>Multi-omics assisted identification of the key and species-specific regulatory components of drought-tolerant mechanisms in Gossypium stocksii.</title>
        <authorList>
            <person name="Yu D."/>
            <person name="Ke L."/>
            <person name="Zhang D."/>
            <person name="Wu Y."/>
            <person name="Sun Y."/>
            <person name="Mei J."/>
            <person name="Sun J."/>
            <person name="Sun Y."/>
        </authorList>
    </citation>
    <scope>NUCLEOTIDE SEQUENCE [LARGE SCALE GENOMIC DNA]</scope>
    <source>
        <strain evidence="2">cv. E1</strain>
        <tissue evidence="1">Leaf</tissue>
    </source>
</reference>
<dbReference type="PANTHER" id="PTHR48435">
    <property type="entry name" value="POLYPROTEIN"/>
    <property type="match status" value="1"/>
</dbReference>
<proteinExistence type="predicted"/>
<evidence type="ECO:0000313" key="2">
    <source>
        <dbReference type="Proteomes" id="UP000828251"/>
    </source>
</evidence>
<name>A0A9D3ZXU7_9ROSI</name>
<dbReference type="Pfam" id="PF01107">
    <property type="entry name" value="MP"/>
    <property type="match status" value="1"/>
</dbReference>
<dbReference type="AlphaFoldDB" id="A0A9D3ZXU7"/>
<keyword evidence="2" id="KW-1185">Reference proteome</keyword>
<gene>
    <name evidence="1" type="ORF">J1N35_027283</name>
</gene>
<dbReference type="InterPro" id="IPR028919">
    <property type="entry name" value="Viral_movement"/>
</dbReference>
<evidence type="ECO:0000313" key="1">
    <source>
        <dbReference type="EMBL" id="KAH1074955.1"/>
    </source>
</evidence>
<protein>
    <submittedName>
        <fullName evidence="1">Uncharacterized protein</fullName>
    </submittedName>
</protein>
<dbReference type="PANTHER" id="PTHR48435:SF1">
    <property type="entry name" value="POLYPROTEIN"/>
    <property type="match status" value="1"/>
</dbReference>
<sequence>MPKESIQVAQFFPHPVSKRCFTLDIPHQFPLFGFSYNYVRVGAIQLVSTFLNRRGLPVTTRMALLDSRYKNYQYGCLGMVETTLNSGAVVLTLFPNITMFMREKLVHRLPIQIHIT</sequence>
<dbReference type="Proteomes" id="UP000828251">
    <property type="component" value="Unassembled WGS sequence"/>
</dbReference>
<organism evidence="1 2">
    <name type="scientific">Gossypium stocksii</name>
    <dbReference type="NCBI Taxonomy" id="47602"/>
    <lineage>
        <taxon>Eukaryota</taxon>
        <taxon>Viridiplantae</taxon>
        <taxon>Streptophyta</taxon>
        <taxon>Embryophyta</taxon>
        <taxon>Tracheophyta</taxon>
        <taxon>Spermatophyta</taxon>
        <taxon>Magnoliopsida</taxon>
        <taxon>eudicotyledons</taxon>
        <taxon>Gunneridae</taxon>
        <taxon>Pentapetalae</taxon>
        <taxon>rosids</taxon>
        <taxon>malvids</taxon>
        <taxon>Malvales</taxon>
        <taxon>Malvaceae</taxon>
        <taxon>Malvoideae</taxon>
        <taxon>Gossypium</taxon>
    </lineage>
</organism>
<dbReference type="InterPro" id="IPR053098">
    <property type="entry name" value="Petuviruses_polyprotein"/>
</dbReference>
<accession>A0A9D3ZXU7</accession>